<organism evidence="2 3">
    <name type="scientific">Filimonas zeae</name>
    <dbReference type="NCBI Taxonomy" id="1737353"/>
    <lineage>
        <taxon>Bacteria</taxon>
        <taxon>Pseudomonadati</taxon>
        <taxon>Bacteroidota</taxon>
        <taxon>Chitinophagia</taxon>
        <taxon>Chitinophagales</taxon>
        <taxon>Chitinophagaceae</taxon>
        <taxon>Filimonas</taxon>
    </lineage>
</organism>
<name>A0A917MWP9_9BACT</name>
<keyword evidence="1" id="KW-0732">Signal</keyword>
<evidence type="ECO:0000313" key="3">
    <source>
        <dbReference type="Proteomes" id="UP000627292"/>
    </source>
</evidence>
<dbReference type="Proteomes" id="UP000627292">
    <property type="component" value="Unassembled WGS sequence"/>
</dbReference>
<comment type="caution">
    <text evidence="2">The sequence shown here is derived from an EMBL/GenBank/DDBJ whole genome shotgun (WGS) entry which is preliminary data.</text>
</comment>
<reference evidence="2" key="2">
    <citation type="submission" date="2020-09" db="EMBL/GenBank/DDBJ databases">
        <authorList>
            <person name="Sun Q."/>
            <person name="Zhou Y."/>
        </authorList>
    </citation>
    <scope>NUCLEOTIDE SEQUENCE</scope>
    <source>
        <strain evidence="2">CGMCC 1.15290</strain>
    </source>
</reference>
<proteinExistence type="predicted"/>
<feature type="signal peptide" evidence="1">
    <location>
        <begin position="1"/>
        <end position="19"/>
    </location>
</feature>
<sequence>MKRKTLSLCLLLWAAQSTAQTTIDQNGVKTSVTDLLAANATQPMRYEVATVCYNSFHWQNGGSIVVELFQQFYQPSYARYLVEIGYGTGANSGTPQLKLTETSGFMAARIILGNPSDLSTSYGGYVNRVLPVYCDVANYSNCRVKITYLQTPADPLVSFNQIKVNTAPTGTTTPAFNPPQLSDLPVASNKLLTITGEGNHYISNGNVGIGTTDPKEKLSVKGAIMAHKIRVTQLGWSDYVFDSSYQLKPLPQVEKYIQHNKHLPEVPSAEEVKKEGIEVGESQAMLLKKIEELTLYIIEQHKKQEALEKRVMELETKVK</sequence>
<accession>A0A917MWP9</accession>
<protein>
    <submittedName>
        <fullName evidence="2">Uncharacterized protein</fullName>
    </submittedName>
</protein>
<reference evidence="2" key="1">
    <citation type="journal article" date="2014" name="Int. J. Syst. Evol. Microbiol.">
        <title>Complete genome sequence of Corynebacterium casei LMG S-19264T (=DSM 44701T), isolated from a smear-ripened cheese.</title>
        <authorList>
            <consortium name="US DOE Joint Genome Institute (JGI-PGF)"/>
            <person name="Walter F."/>
            <person name="Albersmeier A."/>
            <person name="Kalinowski J."/>
            <person name="Ruckert C."/>
        </authorList>
    </citation>
    <scope>NUCLEOTIDE SEQUENCE</scope>
    <source>
        <strain evidence="2">CGMCC 1.15290</strain>
    </source>
</reference>
<keyword evidence="3" id="KW-1185">Reference proteome</keyword>
<dbReference type="EMBL" id="BMIB01000003">
    <property type="protein sequence ID" value="GGH71672.1"/>
    <property type="molecule type" value="Genomic_DNA"/>
</dbReference>
<evidence type="ECO:0000256" key="1">
    <source>
        <dbReference type="SAM" id="SignalP"/>
    </source>
</evidence>
<dbReference type="AlphaFoldDB" id="A0A917MWP9"/>
<feature type="chain" id="PRO_5036834292" evidence="1">
    <location>
        <begin position="20"/>
        <end position="319"/>
    </location>
</feature>
<gene>
    <name evidence="2" type="ORF">GCM10011379_31260</name>
</gene>
<evidence type="ECO:0000313" key="2">
    <source>
        <dbReference type="EMBL" id="GGH71672.1"/>
    </source>
</evidence>
<dbReference type="RefSeq" id="WP_188953865.1">
    <property type="nucleotide sequence ID" value="NZ_BMIB01000003.1"/>
</dbReference>